<feature type="binding site" evidence="1">
    <location>
        <position position="274"/>
    </location>
    <ligand>
        <name>prenylated FMN</name>
        <dbReference type="ChEBI" id="CHEBI:87746"/>
    </ligand>
</feature>
<dbReference type="InterPro" id="IPR002830">
    <property type="entry name" value="UbiD"/>
</dbReference>
<keyword evidence="1" id="KW-0963">Cytoplasm</keyword>
<dbReference type="GO" id="GO:0046281">
    <property type="term" value="P:cinnamic acid catabolic process"/>
    <property type="evidence" value="ECO:0007669"/>
    <property type="project" value="UniProtKB-UniRule"/>
</dbReference>
<feature type="binding site" evidence="1">
    <location>
        <begin position="231"/>
        <end position="232"/>
    </location>
    <ligand>
        <name>prenylated FMN</name>
        <dbReference type="ChEBI" id="CHEBI:87746"/>
    </ligand>
</feature>
<feature type="binding site" evidence="1">
    <location>
        <position position="274"/>
    </location>
    <ligand>
        <name>Mn(2+)</name>
        <dbReference type="ChEBI" id="CHEBI:29035"/>
    </ligand>
</feature>
<dbReference type="InterPro" id="IPR032903">
    <property type="entry name" value="FDC-like"/>
</dbReference>
<feature type="binding site" evidence="1">
    <location>
        <position position="209"/>
    </location>
    <ligand>
        <name>Mn(2+)</name>
        <dbReference type="ChEBI" id="CHEBI:29035"/>
    </ligand>
</feature>
<dbReference type="GO" id="GO:0016831">
    <property type="term" value="F:carboxy-lyase activity"/>
    <property type="evidence" value="ECO:0007669"/>
    <property type="project" value="UniProtKB-UniRule"/>
</dbReference>
<comment type="catalytic activity">
    <reaction evidence="1">
        <text>(E)-cinnamate + H(+) = styrene + CO2</text>
        <dbReference type="Rhea" id="RHEA:46920"/>
        <dbReference type="ChEBI" id="CHEBI:15378"/>
        <dbReference type="ChEBI" id="CHEBI:15669"/>
        <dbReference type="ChEBI" id="CHEBI:16526"/>
        <dbReference type="ChEBI" id="CHEBI:27452"/>
        <dbReference type="EC" id="4.1.1.102"/>
    </reaction>
</comment>
<evidence type="ECO:0000313" key="5">
    <source>
        <dbReference type="EMBL" id="KAF5714337.1"/>
    </source>
</evidence>
<dbReference type="Proteomes" id="UP000544331">
    <property type="component" value="Unassembled WGS sequence"/>
</dbReference>
<organism evidence="5 6">
    <name type="scientific">Fusarium mundagurra</name>
    <dbReference type="NCBI Taxonomy" id="1567541"/>
    <lineage>
        <taxon>Eukaryota</taxon>
        <taxon>Fungi</taxon>
        <taxon>Dikarya</taxon>
        <taxon>Ascomycota</taxon>
        <taxon>Pezizomycotina</taxon>
        <taxon>Sordariomycetes</taxon>
        <taxon>Hypocreomycetidae</taxon>
        <taxon>Hypocreales</taxon>
        <taxon>Nectriaceae</taxon>
        <taxon>Fusarium</taxon>
        <taxon>Fusarium fujikuroi species complex</taxon>
    </lineage>
</organism>
<feature type="domain" description="3-octaprenyl-4-hydroxybenzoate carboxy-lyase-like Rift-related" evidence="2">
    <location>
        <begin position="160"/>
        <end position="359"/>
    </location>
</feature>
<evidence type="ECO:0000259" key="4">
    <source>
        <dbReference type="Pfam" id="PF20696"/>
    </source>
</evidence>
<evidence type="ECO:0000259" key="3">
    <source>
        <dbReference type="Pfam" id="PF20695"/>
    </source>
</evidence>
<keyword evidence="1 5" id="KW-0456">Lyase</keyword>
<keyword evidence="6" id="KW-1185">Reference proteome</keyword>
<comment type="cofactor">
    <cofactor evidence="1">
        <name>prenylated FMN</name>
        <dbReference type="ChEBI" id="CHEBI:87746"/>
    </cofactor>
    <text evidence="1">Binds 1 prenylated FMN per subunit.</text>
</comment>
<dbReference type="NCBIfam" id="TIGR00148">
    <property type="entry name" value="UbiD family decarboxylase"/>
    <property type="match status" value="1"/>
</dbReference>
<keyword evidence="1" id="KW-0479">Metal-binding</keyword>
<dbReference type="Gene3D" id="1.20.5.4570">
    <property type="match status" value="1"/>
</dbReference>
<dbReference type="InterPro" id="IPR049381">
    <property type="entry name" value="UbiD-like_C"/>
</dbReference>
<dbReference type="Pfam" id="PF20695">
    <property type="entry name" value="UbiD_N"/>
    <property type="match status" value="1"/>
</dbReference>
<evidence type="ECO:0000259" key="2">
    <source>
        <dbReference type="Pfam" id="PF01977"/>
    </source>
</evidence>
<dbReference type="PANTHER" id="PTHR30108:SF17">
    <property type="entry name" value="FERULIC ACID DECARBOXYLASE 1"/>
    <property type="match status" value="1"/>
</dbReference>
<reference evidence="5 6" key="1">
    <citation type="submission" date="2020-05" db="EMBL/GenBank/DDBJ databases">
        <title>Identification and distribution of gene clusters putatively required for synthesis of sphingolipid metabolism inhibitors in phylogenetically diverse species of the filamentous fungus Fusarium.</title>
        <authorList>
            <person name="Kim H.-S."/>
            <person name="Busman M."/>
            <person name="Brown D.W."/>
            <person name="Divon H."/>
            <person name="Uhlig S."/>
            <person name="Proctor R.H."/>
        </authorList>
    </citation>
    <scope>NUCLEOTIDE SEQUENCE [LARGE SCALE GENOMIC DNA]</scope>
    <source>
        <strain evidence="5 6">NRRL 66235</strain>
    </source>
</reference>
<dbReference type="EC" id="4.1.1.102" evidence="1"/>
<comment type="subcellular location">
    <subcellularLocation>
        <location evidence="1">Cytoplasm</location>
    </subcellularLocation>
</comment>
<dbReference type="EMBL" id="JAAOAN010000247">
    <property type="protein sequence ID" value="KAF5714337.1"/>
    <property type="molecule type" value="Genomic_DNA"/>
</dbReference>
<sequence>MLQALSKLRLLSPRGPTKSLMERGRISGAMLYRKNYSTSQVPDPQEAQLDYRRFLDILRHDNDLVEIDTEVDPHLELGAIIRRVSEVNDKAPLFNNIKGARDGLWRVAGNAASLRPNEKDRYGRIARSLGLEPTASWKEICDRWQSGKRAKVLPPNVLPSGPCKDNKIMGDKVDLTTLPVPYLHTGDGGKYIQTYGVHVLQMPDGSWTNWSIFRGMVYDKNRIVCLVGGGQHNSMIRDAWLAAGKKEVPWALAFGVPPAASLAAAMPVPEGVSEAEYVGALVGKPLDLVKCELNNLLVPANSEIVFEGTLSLTDKAYEGPFEDYMGVIFEGDRRMQPLFTVDAITYRNDAIMPVSVPGRITDESHTTAALASAELLELLQREGLPIKEANCPLETYATWCALQVDTEKLGDLKTSSAKLCKRIGDLAFKDKSCMLVNRIILVGDDVDVFNWNDVMWAIVTRCRPGKDETLFEEVRGHPITPYMSHGPHGNPTQGGKVISDCLMPIEYQGKRNFRECSFDKSYPEDVKNKVRARWEDMGFTVQS</sequence>
<feature type="binding site" evidence="1">
    <location>
        <position position="232"/>
    </location>
    <ligand>
        <name>Mn(2+)</name>
        <dbReference type="ChEBI" id="CHEBI:29035"/>
    </ligand>
</feature>
<dbReference type="PANTHER" id="PTHR30108">
    <property type="entry name" value="3-OCTAPRENYL-4-HYDROXYBENZOATE CARBOXY-LYASE-RELATED"/>
    <property type="match status" value="1"/>
</dbReference>
<comment type="similarity">
    <text evidence="1">Belongs to the UbiD family. UbiD-like/FDC subfamily.</text>
</comment>
<evidence type="ECO:0000313" key="6">
    <source>
        <dbReference type="Proteomes" id="UP000544331"/>
    </source>
</evidence>
<protein>
    <recommendedName>
        <fullName evidence="1">Ferulic acid decarboxylase 1</fullName>
        <ecNumber evidence="1">4.1.1.102</ecNumber>
    </recommendedName>
    <alternativeName>
        <fullName evidence="1">Phenacrylate decarboxylase</fullName>
    </alternativeName>
</protein>
<comment type="caution">
    <text evidence="5">The sequence shown here is derived from an EMBL/GenBank/DDBJ whole genome shotgun (WGS) entry which is preliminary data.</text>
</comment>
<feature type="domain" description="3-octaprenyl-4-hydroxybenzoate carboxy-lyase-like C-terminal" evidence="4">
    <location>
        <begin position="367"/>
        <end position="501"/>
    </location>
</feature>
<evidence type="ECO:0000256" key="1">
    <source>
        <dbReference type="HAMAP-Rule" id="MF_03196"/>
    </source>
</evidence>
<comment type="caution">
    <text evidence="1">Lacks conserved residue(s) required for the propagation of feature annotation.</text>
</comment>
<dbReference type="AlphaFoldDB" id="A0A8H5YLB1"/>
<dbReference type="SUPFAM" id="SSF143968">
    <property type="entry name" value="UbiD C-terminal domain-like"/>
    <property type="match status" value="1"/>
</dbReference>
<keyword evidence="1" id="KW-0464">Manganese</keyword>
<dbReference type="GO" id="GO:0005737">
    <property type="term" value="C:cytoplasm"/>
    <property type="evidence" value="ECO:0007669"/>
    <property type="project" value="UniProtKB-SubCell"/>
</dbReference>
<comment type="cofactor">
    <cofactor evidence="1">
        <name>Mn(2+)</name>
        <dbReference type="ChEBI" id="CHEBI:29035"/>
    </cofactor>
</comment>
<dbReference type="GO" id="GO:0033494">
    <property type="term" value="P:ferulate metabolic process"/>
    <property type="evidence" value="ECO:0007669"/>
    <property type="project" value="UniProtKB-UniRule"/>
</dbReference>
<comment type="catalytic activity">
    <reaction evidence="1">
        <text>(E)-4-coumarate + H(+) = 4-vinylphenol + CO2</text>
        <dbReference type="Rhea" id="RHEA:33227"/>
        <dbReference type="ChEBI" id="CHEBI:1883"/>
        <dbReference type="ChEBI" id="CHEBI:12876"/>
        <dbReference type="ChEBI" id="CHEBI:15378"/>
        <dbReference type="ChEBI" id="CHEBI:16526"/>
        <dbReference type="EC" id="4.1.1.102"/>
    </reaction>
</comment>
<feature type="domain" description="3-octaprenyl-4-hydroxybenzoate carboxy-lyase-like N-terminal" evidence="3">
    <location>
        <begin position="55"/>
        <end position="144"/>
    </location>
</feature>
<feature type="binding site" evidence="1">
    <location>
        <begin position="209"/>
        <end position="214"/>
    </location>
    <ligand>
        <name>prenylated FMN</name>
        <dbReference type="ChEBI" id="CHEBI:87746"/>
    </ligand>
</feature>
<dbReference type="Pfam" id="PF01977">
    <property type="entry name" value="UbiD"/>
    <property type="match status" value="1"/>
</dbReference>
<comment type="function">
    <text evidence="1">Catalyzes the reversible decarboxylation of aromatic carboxylic acids like ferulic acid, p-coumaric acid or cinnamic acid, producing the corresponding vinyl derivatives 4-vinylphenol, 4-vinylguaiacol, and styrene, respectively, which play the role of aroma metabolites.</text>
</comment>
<keyword evidence="1" id="KW-0210">Decarboxylase</keyword>
<dbReference type="HAMAP" id="MF_01983">
    <property type="entry name" value="UbiD_FDC"/>
    <property type="match status" value="1"/>
</dbReference>
<dbReference type="SUPFAM" id="SSF50475">
    <property type="entry name" value="FMN-binding split barrel"/>
    <property type="match status" value="1"/>
</dbReference>
<comment type="subunit">
    <text evidence="1">Homodimer. May form higher order oligomers.</text>
</comment>
<dbReference type="InterPro" id="IPR049383">
    <property type="entry name" value="UbiD-like_N"/>
</dbReference>
<gene>
    <name evidence="1" type="primary">FDC1</name>
    <name evidence="5" type="ORF">FMUND_7460</name>
</gene>
<comment type="catalytic activity">
    <reaction evidence="1">
        <text>(E)-ferulate + H(+) = 2-methoxy-4-vinylphenol + CO2</text>
        <dbReference type="Rhea" id="RHEA:33807"/>
        <dbReference type="ChEBI" id="CHEBI:15378"/>
        <dbReference type="ChEBI" id="CHEBI:16526"/>
        <dbReference type="ChEBI" id="CHEBI:29749"/>
        <dbReference type="ChEBI" id="CHEBI:42438"/>
        <dbReference type="EC" id="4.1.1.102"/>
    </reaction>
</comment>
<name>A0A8H5YLB1_9HYPO</name>
<accession>A0A8H5YLB1</accession>
<dbReference type="GO" id="GO:0046872">
    <property type="term" value="F:metal ion binding"/>
    <property type="evidence" value="ECO:0007669"/>
    <property type="project" value="UniProtKB-KW"/>
</dbReference>
<proteinExistence type="inferred from homology"/>
<dbReference type="Pfam" id="PF20696">
    <property type="entry name" value="UbiD_C"/>
    <property type="match status" value="1"/>
</dbReference>
<dbReference type="OrthoDB" id="4878259at2759"/>
<dbReference type="Gene3D" id="3.40.1670.10">
    <property type="entry name" value="UbiD C-terminal domain-like"/>
    <property type="match status" value="1"/>
</dbReference>
<feature type="binding site" evidence="1">
    <location>
        <position position="431"/>
    </location>
    <ligand>
        <name>prenylated FMN</name>
        <dbReference type="ChEBI" id="CHEBI:87746"/>
    </ligand>
</feature>
<dbReference type="InterPro" id="IPR048304">
    <property type="entry name" value="UbiD_Rift_dom"/>
</dbReference>